<dbReference type="RefSeq" id="WP_046647024.1">
    <property type="nucleotide sequence ID" value="NZ_VIOG01000017.1"/>
</dbReference>
<sequence length="64" mass="7035">MTASLFTVLRGNPTDAEVAALSTVLSQLDSEARAKAADTRSERDLWGQPGDVFNPSAFRNVRYY</sequence>
<dbReference type="Proteomes" id="UP000320443">
    <property type="component" value="Unassembled WGS sequence"/>
</dbReference>
<evidence type="ECO:0000313" key="1">
    <source>
        <dbReference type="EMBL" id="TRX63329.1"/>
    </source>
</evidence>
<name>A0A2N6TH56_9CORY</name>
<protein>
    <submittedName>
        <fullName evidence="1">Acyl-CoA carboxylase subunit epsilon</fullName>
    </submittedName>
</protein>
<comment type="caution">
    <text evidence="1">The sequence shown here is derived from an EMBL/GenBank/DDBJ whole genome shotgun (WGS) entry which is preliminary data.</text>
</comment>
<reference evidence="1 2" key="1">
    <citation type="submission" date="2019-07" db="EMBL/GenBank/DDBJ databases">
        <title>Draft genome of C. aurimucosum strain 2274.</title>
        <authorList>
            <person name="Pacheco L.G.C."/>
            <person name="Aguiar E.R.G.R."/>
            <person name="Santos C.S."/>
            <person name="Rocha D.J.P.G."/>
            <person name="Sant'Anna L.O."/>
            <person name="Mattos-Guaraldi A.L."/>
            <person name="Santos L.S."/>
        </authorList>
    </citation>
    <scope>NUCLEOTIDE SEQUENCE [LARGE SCALE GENOMIC DNA]</scope>
    <source>
        <strain evidence="1 2">2274</strain>
    </source>
</reference>
<gene>
    <name evidence="1" type="ORF">FNY97_02625</name>
</gene>
<proteinExistence type="predicted"/>
<keyword evidence="2" id="KW-1185">Reference proteome</keyword>
<dbReference type="InterPro" id="IPR032716">
    <property type="entry name" value="ACC_epsilon"/>
</dbReference>
<dbReference type="GO" id="GO:0003989">
    <property type="term" value="F:acetyl-CoA carboxylase activity"/>
    <property type="evidence" value="ECO:0007669"/>
    <property type="project" value="InterPro"/>
</dbReference>
<dbReference type="Pfam" id="PF13822">
    <property type="entry name" value="ACC_epsilon"/>
    <property type="match status" value="1"/>
</dbReference>
<accession>A0A2N6TH56</accession>
<dbReference type="AlphaFoldDB" id="A0A2N6TH56"/>
<evidence type="ECO:0000313" key="2">
    <source>
        <dbReference type="Proteomes" id="UP000320443"/>
    </source>
</evidence>
<dbReference type="EMBL" id="VKDK01000003">
    <property type="protein sequence ID" value="TRX63329.1"/>
    <property type="molecule type" value="Genomic_DNA"/>
</dbReference>
<dbReference type="GO" id="GO:0004658">
    <property type="term" value="F:propionyl-CoA carboxylase activity"/>
    <property type="evidence" value="ECO:0007669"/>
    <property type="project" value="InterPro"/>
</dbReference>
<organism evidence="1 2">
    <name type="scientific">Corynebacterium hiratae</name>
    <dbReference type="NCBI Taxonomy" id="3139423"/>
    <lineage>
        <taxon>Bacteria</taxon>
        <taxon>Bacillati</taxon>
        <taxon>Actinomycetota</taxon>
        <taxon>Actinomycetes</taxon>
        <taxon>Mycobacteriales</taxon>
        <taxon>Corynebacteriaceae</taxon>
        <taxon>Corynebacterium</taxon>
    </lineage>
</organism>